<evidence type="ECO:0000256" key="10">
    <source>
        <dbReference type="HAMAP-Rule" id="MF_00454"/>
    </source>
</evidence>
<evidence type="ECO:0000256" key="4">
    <source>
        <dbReference type="ARBA" id="ARBA00022989"/>
    </source>
</evidence>
<accession>A0A8J7WQB1</accession>
<comment type="caution">
    <text evidence="11">The sequence shown here is derived from an EMBL/GenBank/DDBJ whole genome shotgun (WGS) entry which is preliminary data.</text>
</comment>
<feature type="transmembrane region" description="Helical" evidence="10">
    <location>
        <begin position="33"/>
        <end position="52"/>
    </location>
</feature>
<evidence type="ECO:0000256" key="7">
    <source>
        <dbReference type="ARBA" id="ARBA00035120"/>
    </source>
</evidence>
<feature type="transmembrane region" description="Helical" evidence="10">
    <location>
        <begin position="98"/>
        <end position="120"/>
    </location>
</feature>
<dbReference type="GO" id="GO:0140114">
    <property type="term" value="P:cellular detoxification of fluoride"/>
    <property type="evidence" value="ECO:0007669"/>
    <property type="project" value="UniProtKB-UniRule"/>
</dbReference>
<dbReference type="PANTHER" id="PTHR28259">
    <property type="entry name" value="FLUORIDE EXPORT PROTEIN 1-RELATED"/>
    <property type="match status" value="1"/>
</dbReference>
<evidence type="ECO:0000256" key="3">
    <source>
        <dbReference type="ARBA" id="ARBA00022692"/>
    </source>
</evidence>
<comment type="similarity">
    <text evidence="7 10">Belongs to the fluoride channel Fluc/FEX (TC 1.A.43) family.</text>
</comment>
<comment type="function">
    <text evidence="9 10">Fluoride-specific ion channel. Important for reducing fluoride concentration in the cell, thus reducing its toxicity.</text>
</comment>
<keyword evidence="10" id="KW-0915">Sodium</keyword>
<feature type="binding site" evidence="10">
    <location>
        <position position="76"/>
    </location>
    <ligand>
        <name>Na(+)</name>
        <dbReference type="ChEBI" id="CHEBI:29101"/>
        <note>structural</note>
    </ligand>
</feature>
<dbReference type="GO" id="GO:0046872">
    <property type="term" value="F:metal ion binding"/>
    <property type="evidence" value="ECO:0007669"/>
    <property type="project" value="UniProtKB-KW"/>
</dbReference>
<dbReference type="AlphaFoldDB" id="A0A8J7WQB1"/>
<organism evidence="11 12">
    <name type="scientific">Actinocrinis puniceicyclus</name>
    <dbReference type="NCBI Taxonomy" id="977794"/>
    <lineage>
        <taxon>Bacteria</taxon>
        <taxon>Bacillati</taxon>
        <taxon>Actinomycetota</taxon>
        <taxon>Actinomycetes</taxon>
        <taxon>Catenulisporales</taxon>
        <taxon>Actinospicaceae</taxon>
        <taxon>Actinocrinis</taxon>
    </lineage>
</organism>
<evidence type="ECO:0000256" key="5">
    <source>
        <dbReference type="ARBA" id="ARBA00023136"/>
    </source>
</evidence>
<keyword evidence="10" id="KW-0813">Transport</keyword>
<dbReference type="PANTHER" id="PTHR28259:SF1">
    <property type="entry name" value="FLUORIDE EXPORT PROTEIN 1-RELATED"/>
    <property type="match status" value="1"/>
</dbReference>
<keyword evidence="10" id="KW-0479">Metal-binding</keyword>
<evidence type="ECO:0000256" key="9">
    <source>
        <dbReference type="ARBA" id="ARBA00049940"/>
    </source>
</evidence>
<dbReference type="RefSeq" id="WP_211469923.1">
    <property type="nucleotide sequence ID" value="NZ_JAGSXH010000090.1"/>
</dbReference>
<feature type="binding site" evidence="10">
    <location>
        <position position="73"/>
    </location>
    <ligand>
        <name>Na(+)</name>
        <dbReference type="ChEBI" id="CHEBI:29101"/>
        <note>structural</note>
    </ligand>
</feature>
<protein>
    <recommendedName>
        <fullName evidence="10">Fluoride-specific ion channel FluC</fullName>
    </recommendedName>
</protein>
<sequence length="121" mass="11816">MLAFAVGLGAAAGAVLRYLVDQAVSRRRAGTFPAGTWLINITGSLLLGLLAGLATHHGLAAGAVAIIGTGVCGGYTTFSTFGYETVRLMEEGSGLVSLANLAGSVAAGLAAAALGLGIGLL</sequence>
<evidence type="ECO:0000256" key="8">
    <source>
        <dbReference type="ARBA" id="ARBA00035585"/>
    </source>
</evidence>
<name>A0A8J7WQB1_9ACTN</name>
<dbReference type="GO" id="GO:0062054">
    <property type="term" value="F:fluoride channel activity"/>
    <property type="evidence" value="ECO:0007669"/>
    <property type="project" value="UniProtKB-UniRule"/>
</dbReference>
<dbReference type="Proteomes" id="UP000677913">
    <property type="component" value="Unassembled WGS sequence"/>
</dbReference>
<keyword evidence="10" id="KW-0406">Ion transport</keyword>
<dbReference type="Pfam" id="PF02537">
    <property type="entry name" value="CRCB"/>
    <property type="match status" value="1"/>
</dbReference>
<keyword evidence="5 10" id="KW-0472">Membrane</keyword>
<gene>
    <name evidence="10 11" type="primary">crcB</name>
    <name evidence="10" type="synonym">fluC</name>
    <name evidence="11" type="ORF">KGA66_21135</name>
</gene>
<keyword evidence="4 10" id="KW-1133">Transmembrane helix</keyword>
<dbReference type="HAMAP" id="MF_00454">
    <property type="entry name" value="FluC"/>
    <property type="match status" value="1"/>
</dbReference>
<dbReference type="NCBIfam" id="TIGR00494">
    <property type="entry name" value="crcB"/>
    <property type="match status" value="1"/>
</dbReference>
<keyword evidence="3 10" id="KW-0812">Transmembrane</keyword>
<dbReference type="InterPro" id="IPR003691">
    <property type="entry name" value="FluC"/>
</dbReference>
<keyword evidence="2 10" id="KW-1003">Cell membrane</keyword>
<evidence type="ECO:0000313" key="12">
    <source>
        <dbReference type="Proteomes" id="UP000677913"/>
    </source>
</evidence>
<keyword evidence="6 10" id="KW-0407">Ion channel</keyword>
<comment type="subcellular location">
    <subcellularLocation>
        <location evidence="1 10">Cell membrane</location>
        <topology evidence="1 10">Multi-pass membrane protein</topology>
    </subcellularLocation>
</comment>
<evidence type="ECO:0000313" key="11">
    <source>
        <dbReference type="EMBL" id="MBS2965568.1"/>
    </source>
</evidence>
<evidence type="ECO:0000256" key="6">
    <source>
        <dbReference type="ARBA" id="ARBA00023303"/>
    </source>
</evidence>
<keyword evidence="12" id="KW-1185">Reference proteome</keyword>
<evidence type="ECO:0000256" key="1">
    <source>
        <dbReference type="ARBA" id="ARBA00004651"/>
    </source>
</evidence>
<feature type="transmembrane region" description="Helical" evidence="10">
    <location>
        <begin position="59"/>
        <end position="78"/>
    </location>
</feature>
<reference evidence="11" key="1">
    <citation type="submission" date="2021-04" db="EMBL/GenBank/DDBJ databases">
        <title>Genome based classification of Actinospica acidithermotolerans sp. nov., an actinobacterium isolated from an Indonesian hot spring.</title>
        <authorList>
            <person name="Kusuma A.B."/>
            <person name="Putra K.E."/>
            <person name="Nafisah S."/>
            <person name="Loh J."/>
            <person name="Nouioui I."/>
            <person name="Goodfellow M."/>
        </authorList>
    </citation>
    <scope>NUCLEOTIDE SEQUENCE</scope>
    <source>
        <strain evidence="11">DSM 45618</strain>
    </source>
</reference>
<comment type="activity regulation">
    <text evidence="10">Na(+) is not transported, but it plays an essential structural role and its presence is essential for fluoride channel function.</text>
</comment>
<dbReference type="GO" id="GO:0005886">
    <property type="term" value="C:plasma membrane"/>
    <property type="evidence" value="ECO:0007669"/>
    <property type="project" value="UniProtKB-SubCell"/>
</dbReference>
<comment type="catalytic activity">
    <reaction evidence="8">
        <text>fluoride(in) = fluoride(out)</text>
        <dbReference type="Rhea" id="RHEA:76159"/>
        <dbReference type="ChEBI" id="CHEBI:17051"/>
    </reaction>
    <physiologicalReaction direction="left-to-right" evidence="8">
        <dbReference type="Rhea" id="RHEA:76160"/>
    </physiologicalReaction>
</comment>
<proteinExistence type="inferred from homology"/>
<dbReference type="EMBL" id="JAGSXH010000090">
    <property type="protein sequence ID" value="MBS2965568.1"/>
    <property type="molecule type" value="Genomic_DNA"/>
</dbReference>
<evidence type="ECO:0000256" key="2">
    <source>
        <dbReference type="ARBA" id="ARBA00022475"/>
    </source>
</evidence>